<dbReference type="KEGG" id="slp:Slip_1420"/>
<evidence type="ECO:0000256" key="6">
    <source>
        <dbReference type="ARBA" id="ARBA00023235"/>
    </source>
</evidence>
<evidence type="ECO:0000256" key="3">
    <source>
        <dbReference type="ARBA" id="ARBA00004819"/>
    </source>
</evidence>
<comment type="subcellular location">
    <subcellularLocation>
        <location evidence="8">Cytoplasm</location>
    </subcellularLocation>
</comment>
<sequence>MAAGPNSLLLWEEAKKYIPGGVNSPVRAFRAVGQDPLFIARANGARVYDVDGREYLDYVCSWGPLILGHANPEVVKAIAAAAADGTSYGAPCEKEVKLAGMICQAFPSIDKVRMVNSGTEATMSAIRLARAYTGRSKIVKFEGCYHGHADSFLIKAGSGLLTAGIPISPGVPEDFAQNTLVAEYNHLDSVEELFDQNPFEIAAVIVEPVAGNMGLVLPQPQFLSGLREITQRFGALLIFDEVITGFRVAYGGFQDVIGVRPDLTCLGKIIGGGLPVGAYGGREDIMNLVAPEGPVYQAGTLSGNPLAMAAGIATLERLQDGSIYKKLDELGRVLEEGVRSILADKGAKVGLNRLGSMFSWFFTEEEVRDYPSALTSDTALYARFFASMLSQGITLPPSQFEVCFISAAHTRQDIAFTLDAFVRAIDEAGV</sequence>
<comment type="similarity">
    <text evidence="4 8">Belongs to the class-III pyridoxal-phosphate-dependent aminotransferase family. HemL subfamily.</text>
</comment>
<evidence type="ECO:0000313" key="9">
    <source>
        <dbReference type="EMBL" id="ADI02183.1"/>
    </source>
</evidence>
<dbReference type="eggNOG" id="COG0001">
    <property type="taxonomic scope" value="Bacteria"/>
</dbReference>
<dbReference type="GO" id="GO:0008483">
    <property type="term" value="F:transaminase activity"/>
    <property type="evidence" value="ECO:0007669"/>
    <property type="project" value="InterPro"/>
</dbReference>
<dbReference type="GO" id="GO:0006782">
    <property type="term" value="P:protoporphyrinogen IX biosynthetic process"/>
    <property type="evidence" value="ECO:0007669"/>
    <property type="project" value="UniProtKB-UniRule"/>
</dbReference>
<dbReference type="PROSITE" id="PS00600">
    <property type="entry name" value="AA_TRANSFER_CLASS_3"/>
    <property type="match status" value="1"/>
</dbReference>
<dbReference type="NCBIfam" id="NF000818">
    <property type="entry name" value="PRK00062.1"/>
    <property type="match status" value="1"/>
</dbReference>
<evidence type="ECO:0000313" key="10">
    <source>
        <dbReference type="Proteomes" id="UP000000378"/>
    </source>
</evidence>
<dbReference type="NCBIfam" id="TIGR00713">
    <property type="entry name" value="hemL"/>
    <property type="match status" value="1"/>
</dbReference>
<dbReference type="InterPro" id="IPR015422">
    <property type="entry name" value="PyrdxlP-dep_Trfase_small"/>
</dbReference>
<dbReference type="GO" id="GO:0005737">
    <property type="term" value="C:cytoplasm"/>
    <property type="evidence" value="ECO:0007669"/>
    <property type="project" value="UniProtKB-SubCell"/>
</dbReference>
<dbReference type="Gene3D" id="3.90.1150.10">
    <property type="entry name" value="Aspartate Aminotransferase, domain 1"/>
    <property type="match status" value="1"/>
</dbReference>
<dbReference type="HAMAP" id="MF_00375">
    <property type="entry name" value="HemL_aminotrans_3"/>
    <property type="match status" value="1"/>
</dbReference>
<comment type="cofactor">
    <cofactor evidence="2 8">
        <name>pyridoxal 5'-phosphate</name>
        <dbReference type="ChEBI" id="CHEBI:597326"/>
    </cofactor>
</comment>
<reference evidence="10" key="1">
    <citation type="journal article" date="2010" name="Stand. Genomic Sci.">
        <title>Complete genome sequence of Syntrophothermus lipocalidus type strain (TGB-C1T).</title>
        <authorList>
            <consortium name="US DOE Joint Genome Institute (JGI-PGF)"/>
            <person name="Djao O."/>
            <person name="Zhang X."/>
            <person name="Lucas S."/>
            <person name="Lapidus A."/>
            <person name="Glavina Del Rio T."/>
            <person name="Nolan M."/>
            <person name="Tice H."/>
            <person name="Cheng J."/>
            <person name="Han C."/>
            <person name="Tapia R."/>
            <person name="Goodwin L."/>
            <person name="Pitluck S."/>
            <person name="Liolios K."/>
            <person name="Ivanova N."/>
            <person name="Mavromatis K."/>
            <person name="Mikhailova N."/>
            <person name="Ovchinnikova G."/>
            <person name="Pati A."/>
            <person name="Brambilla E."/>
            <person name="Chen A."/>
            <person name="Palaniappan K."/>
            <person name="Land M."/>
            <person name="Hauser L."/>
            <person name="Chang Y."/>
            <person name="Jeffries C."/>
            <person name="Rohde M."/>
            <person name="Sikorski J."/>
            <person name="Spring S."/>
            <person name="Goker M."/>
            <person name="Detter J."/>
            <person name="Woyke T."/>
            <person name="Bristow J."/>
            <person name="Eisen J."/>
            <person name="Markowitz V."/>
            <person name="Hugenholtz P."/>
            <person name="Kyrpides N."/>
            <person name="Klenk H."/>
        </authorList>
    </citation>
    <scope>NUCLEOTIDE SEQUENCE [LARGE SCALE GENOMIC DNA]</scope>
    <source>
        <strain evidence="10">DSM 12680 / TGB-C1</strain>
    </source>
</reference>
<keyword evidence="8" id="KW-0963">Cytoplasm</keyword>
<dbReference type="InterPro" id="IPR015424">
    <property type="entry name" value="PyrdxlP-dep_Trfase"/>
</dbReference>
<dbReference type="Gene3D" id="3.40.640.10">
    <property type="entry name" value="Type I PLP-dependent aspartate aminotransferase-like (Major domain)"/>
    <property type="match status" value="1"/>
</dbReference>
<comment type="pathway">
    <text evidence="3 8">Porphyrin-containing compound metabolism; protoporphyrin-IX biosynthesis; 5-aminolevulinate from L-glutamyl-tRNA(Glu): step 2/2.</text>
</comment>
<dbReference type="RefSeq" id="WP_013175585.1">
    <property type="nucleotide sequence ID" value="NC_014220.1"/>
</dbReference>
<keyword evidence="6 8" id="KW-0413">Isomerase</keyword>
<organism evidence="9 10">
    <name type="scientific">Syntrophothermus lipocalidus (strain DSM 12680 / TGB-C1)</name>
    <dbReference type="NCBI Taxonomy" id="643648"/>
    <lineage>
        <taxon>Bacteria</taxon>
        <taxon>Bacillati</taxon>
        <taxon>Bacillota</taxon>
        <taxon>Clostridia</taxon>
        <taxon>Eubacteriales</taxon>
        <taxon>Syntrophomonadaceae</taxon>
        <taxon>Syntrophothermus</taxon>
    </lineage>
</organism>
<evidence type="ECO:0000256" key="5">
    <source>
        <dbReference type="ARBA" id="ARBA00022898"/>
    </source>
</evidence>
<dbReference type="GO" id="GO:0042286">
    <property type="term" value="F:glutamate-1-semialdehyde 2,1-aminomutase activity"/>
    <property type="evidence" value="ECO:0007669"/>
    <property type="project" value="UniProtKB-UniRule"/>
</dbReference>
<keyword evidence="7 8" id="KW-0627">Porphyrin biosynthesis</keyword>
<dbReference type="GO" id="GO:0030170">
    <property type="term" value="F:pyridoxal phosphate binding"/>
    <property type="evidence" value="ECO:0007669"/>
    <property type="project" value="InterPro"/>
</dbReference>
<dbReference type="PANTHER" id="PTHR43713:SF3">
    <property type="entry name" value="GLUTAMATE-1-SEMIALDEHYDE 2,1-AMINOMUTASE 1, CHLOROPLASTIC-RELATED"/>
    <property type="match status" value="1"/>
</dbReference>
<dbReference type="InterPro" id="IPR004639">
    <property type="entry name" value="4pyrrol_synth_GluAld_NH2Trfase"/>
</dbReference>
<dbReference type="Pfam" id="PF00202">
    <property type="entry name" value="Aminotran_3"/>
    <property type="match status" value="1"/>
</dbReference>
<dbReference type="CDD" id="cd00610">
    <property type="entry name" value="OAT_like"/>
    <property type="match status" value="1"/>
</dbReference>
<dbReference type="PANTHER" id="PTHR43713">
    <property type="entry name" value="GLUTAMATE-1-SEMIALDEHYDE 2,1-AMINOMUTASE"/>
    <property type="match status" value="1"/>
</dbReference>
<feature type="modified residue" description="N6-(pyridoxal phosphate)lysine" evidence="8">
    <location>
        <position position="268"/>
    </location>
</feature>
<accession>D7CN98</accession>
<proteinExistence type="inferred from homology"/>
<dbReference type="InterPro" id="IPR049704">
    <property type="entry name" value="Aminotrans_3_PPA_site"/>
</dbReference>
<evidence type="ECO:0000256" key="2">
    <source>
        <dbReference type="ARBA" id="ARBA00001933"/>
    </source>
</evidence>
<keyword evidence="10" id="KW-1185">Reference proteome</keyword>
<evidence type="ECO:0000256" key="1">
    <source>
        <dbReference type="ARBA" id="ARBA00001579"/>
    </source>
</evidence>
<dbReference type="Proteomes" id="UP000000378">
    <property type="component" value="Chromosome"/>
</dbReference>
<dbReference type="FunFam" id="3.40.640.10:FF:000021">
    <property type="entry name" value="Glutamate-1-semialdehyde 2,1-aminomutase"/>
    <property type="match status" value="1"/>
</dbReference>
<dbReference type="AlphaFoldDB" id="D7CN98"/>
<dbReference type="STRING" id="643648.Slip_1420"/>
<dbReference type="EMBL" id="CP002048">
    <property type="protein sequence ID" value="ADI02183.1"/>
    <property type="molecule type" value="Genomic_DNA"/>
</dbReference>
<dbReference type="UniPathway" id="UPA00251">
    <property type="reaction ID" value="UER00317"/>
</dbReference>
<evidence type="ECO:0000256" key="4">
    <source>
        <dbReference type="ARBA" id="ARBA00008981"/>
    </source>
</evidence>
<comment type="subunit">
    <text evidence="8">Homodimer.</text>
</comment>
<dbReference type="InterPro" id="IPR005814">
    <property type="entry name" value="Aminotrans_3"/>
</dbReference>
<dbReference type="SUPFAM" id="SSF53383">
    <property type="entry name" value="PLP-dependent transferases"/>
    <property type="match status" value="1"/>
</dbReference>
<dbReference type="HOGENOM" id="CLU_016922_1_5_9"/>
<reference evidence="9 10" key="2">
    <citation type="journal article" date="2010" name="Stand. Genomic Sci.">
        <title>Complete genome sequence of Syntrophothermus lipocalidus type strain (TGB-C1).</title>
        <authorList>
            <person name="Djao O.D."/>
            <person name="Zhang X."/>
            <person name="Lucas S."/>
            <person name="Lapidus A."/>
            <person name="Del Rio T.G."/>
            <person name="Nolan M."/>
            <person name="Tice H."/>
            <person name="Cheng J.F."/>
            <person name="Han C."/>
            <person name="Tapia R."/>
            <person name="Goodwin L."/>
            <person name="Pitluck S."/>
            <person name="Liolios K."/>
            <person name="Ivanova N."/>
            <person name="Mavromatis K."/>
            <person name="Mikhailova N."/>
            <person name="Ovchinnikova G."/>
            <person name="Pati A."/>
            <person name="Brambilla E."/>
            <person name="Chen A."/>
            <person name="Palaniappan K."/>
            <person name="Land M."/>
            <person name="Hauser L."/>
            <person name="Chang Y.J."/>
            <person name="Jeffries C.D."/>
            <person name="Rohde M."/>
            <person name="Sikorski J."/>
            <person name="Spring S."/>
            <person name="Goker M."/>
            <person name="Detter J.C."/>
            <person name="Woyke T."/>
            <person name="Bristow J."/>
            <person name="Eisen J.A."/>
            <person name="Markowitz V."/>
            <person name="Hugenholtz P."/>
            <person name="Kyrpides N.C."/>
            <person name="Klenk H.P."/>
        </authorList>
    </citation>
    <scope>NUCLEOTIDE SEQUENCE [LARGE SCALE GENOMIC DNA]</scope>
    <source>
        <strain evidence="10">DSM 12680 / TGB-C1</strain>
    </source>
</reference>
<dbReference type="InterPro" id="IPR015421">
    <property type="entry name" value="PyrdxlP-dep_Trfase_major"/>
</dbReference>
<dbReference type="EC" id="5.4.3.8" evidence="8"/>
<comment type="catalytic activity">
    <reaction evidence="1 8">
        <text>(S)-4-amino-5-oxopentanoate = 5-aminolevulinate</text>
        <dbReference type="Rhea" id="RHEA:14265"/>
        <dbReference type="ChEBI" id="CHEBI:57501"/>
        <dbReference type="ChEBI" id="CHEBI:356416"/>
        <dbReference type="EC" id="5.4.3.8"/>
    </reaction>
</comment>
<evidence type="ECO:0000256" key="8">
    <source>
        <dbReference type="HAMAP-Rule" id="MF_00375"/>
    </source>
</evidence>
<name>D7CN98_SYNLT</name>
<gene>
    <name evidence="8" type="primary">hemL</name>
    <name evidence="9" type="ordered locus">Slip_1420</name>
</gene>
<dbReference type="OrthoDB" id="9807885at2"/>
<protein>
    <recommendedName>
        <fullName evidence="8">Glutamate-1-semialdehyde 2,1-aminomutase</fullName>
        <shortName evidence="8">GSA</shortName>
        <ecNumber evidence="8">5.4.3.8</ecNumber>
    </recommendedName>
    <alternativeName>
        <fullName evidence="8">Glutamate-1-semialdehyde aminotransferase</fullName>
        <shortName evidence="8">GSA-AT</shortName>
    </alternativeName>
</protein>
<evidence type="ECO:0000256" key="7">
    <source>
        <dbReference type="ARBA" id="ARBA00023244"/>
    </source>
</evidence>
<keyword evidence="5 8" id="KW-0663">Pyridoxal phosphate</keyword>